<sequence length="104" mass="11364">MTESSMALRLLLRMVSLFAGSVISHGSSSDAFISCHVVVEIKAWAHVQSLNSSLDEQNLDLRVKIAIEAEAKAQQTLAASEAGIAELRQKLEASKRFFSLVNVY</sequence>
<dbReference type="UniPathway" id="UPA00143"/>
<evidence type="ECO:0000313" key="2">
    <source>
        <dbReference type="EMBL" id="GER31183.1"/>
    </source>
</evidence>
<evidence type="ECO:0000313" key="3">
    <source>
        <dbReference type="Proteomes" id="UP000325081"/>
    </source>
</evidence>
<keyword evidence="3" id="KW-1185">Reference proteome</keyword>
<dbReference type="AlphaFoldDB" id="A0A5A7PE09"/>
<reference evidence="3" key="1">
    <citation type="journal article" date="2019" name="Curr. Biol.">
        <title>Genome Sequence of Striga asiatica Provides Insight into the Evolution of Plant Parasitism.</title>
        <authorList>
            <person name="Yoshida S."/>
            <person name="Kim S."/>
            <person name="Wafula E.K."/>
            <person name="Tanskanen J."/>
            <person name="Kim Y.M."/>
            <person name="Honaas L."/>
            <person name="Yang Z."/>
            <person name="Spallek T."/>
            <person name="Conn C.E."/>
            <person name="Ichihashi Y."/>
            <person name="Cheong K."/>
            <person name="Cui S."/>
            <person name="Der J.P."/>
            <person name="Gundlach H."/>
            <person name="Jiao Y."/>
            <person name="Hori C."/>
            <person name="Ishida J.K."/>
            <person name="Kasahara H."/>
            <person name="Kiba T."/>
            <person name="Kim M.S."/>
            <person name="Koo N."/>
            <person name="Laohavisit A."/>
            <person name="Lee Y.H."/>
            <person name="Lumba S."/>
            <person name="McCourt P."/>
            <person name="Mortimer J.C."/>
            <person name="Mutuku J.M."/>
            <person name="Nomura T."/>
            <person name="Sasaki-Sekimoto Y."/>
            <person name="Seto Y."/>
            <person name="Wang Y."/>
            <person name="Wakatake T."/>
            <person name="Sakakibara H."/>
            <person name="Demura T."/>
            <person name="Yamaguchi S."/>
            <person name="Yoneyama K."/>
            <person name="Manabe R.I."/>
            <person name="Nelson D.C."/>
            <person name="Schulman A.H."/>
            <person name="Timko M.P."/>
            <person name="dePamphilis C.W."/>
            <person name="Choi D."/>
            <person name="Shirasu K."/>
        </authorList>
    </citation>
    <scope>NUCLEOTIDE SEQUENCE [LARGE SCALE GENOMIC DNA]</scope>
    <source>
        <strain evidence="3">cv. UVA1</strain>
    </source>
</reference>
<accession>A0A5A7PE09</accession>
<gene>
    <name evidence="2" type="ORF">STAS_07163</name>
</gene>
<protein>
    <submittedName>
        <fullName evidence="2">E3 ubiquitin-protein ligase BRE1-like 1</fullName>
    </submittedName>
</protein>
<name>A0A5A7PE09_STRAF</name>
<dbReference type="EMBL" id="BKCP01004439">
    <property type="protein sequence ID" value="GER31183.1"/>
    <property type="molecule type" value="Genomic_DNA"/>
</dbReference>
<organism evidence="2 3">
    <name type="scientific">Striga asiatica</name>
    <name type="common">Asiatic witchweed</name>
    <name type="synonym">Buchnera asiatica</name>
    <dbReference type="NCBI Taxonomy" id="4170"/>
    <lineage>
        <taxon>Eukaryota</taxon>
        <taxon>Viridiplantae</taxon>
        <taxon>Streptophyta</taxon>
        <taxon>Embryophyta</taxon>
        <taxon>Tracheophyta</taxon>
        <taxon>Spermatophyta</taxon>
        <taxon>Magnoliopsida</taxon>
        <taxon>eudicotyledons</taxon>
        <taxon>Gunneridae</taxon>
        <taxon>Pentapetalae</taxon>
        <taxon>asterids</taxon>
        <taxon>lamiids</taxon>
        <taxon>Lamiales</taxon>
        <taxon>Orobanchaceae</taxon>
        <taxon>Buchnereae</taxon>
        <taxon>Striga</taxon>
    </lineage>
</organism>
<feature type="signal peptide" evidence="1">
    <location>
        <begin position="1"/>
        <end position="26"/>
    </location>
</feature>
<evidence type="ECO:0000256" key="1">
    <source>
        <dbReference type="SAM" id="SignalP"/>
    </source>
</evidence>
<keyword evidence="1" id="KW-0732">Signal</keyword>
<dbReference type="GO" id="GO:0016567">
    <property type="term" value="P:protein ubiquitination"/>
    <property type="evidence" value="ECO:0007669"/>
    <property type="project" value="UniProtKB-UniPathway"/>
</dbReference>
<dbReference type="Proteomes" id="UP000325081">
    <property type="component" value="Unassembled WGS sequence"/>
</dbReference>
<feature type="chain" id="PRO_5023129745" evidence="1">
    <location>
        <begin position="27"/>
        <end position="104"/>
    </location>
</feature>
<dbReference type="OrthoDB" id="983945at2759"/>
<comment type="caution">
    <text evidence="2">The sequence shown here is derived from an EMBL/GenBank/DDBJ whole genome shotgun (WGS) entry which is preliminary data.</text>
</comment>
<proteinExistence type="predicted"/>